<dbReference type="Proteomes" id="UP000651977">
    <property type="component" value="Unassembled WGS sequence"/>
</dbReference>
<keyword evidence="1" id="KW-0963">Cytoplasm</keyword>
<dbReference type="RefSeq" id="WP_055731291.1">
    <property type="nucleotide sequence ID" value="NZ_BMDY01000019.1"/>
</dbReference>
<dbReference type="NCBIfam" id="TIGR00281">
    <property type="entry name" value="SMC-Scp complex subunit ScpB"/>
    <property type="match status" value="1"/>
</dbReference>
<gene>
    <name evidence="5" type="primary">scpB</name>
    <name evidence="5" type="ORF">GCM10007414_29120</name>
</gene>
<dbReference type="EMBL" id="BMDY01000019">
    <property type="protein sequence ID" value="GGB13920.1"/>
    <property type="molecule type" value="Genomic_DNA"/>
</dbReference>
<dbReference type="PIRSF" id="PIRSF019345">
    <property type="entry name" value="ScpB"/>
    <property type="match status" value="1"/>
</dbReference>
<protein>
    <submittedName>
        <fullName evidence="5">Segregation and condensation protein B</fullName>
    </submittedName>
</protein>
<evidence type="ECO:0000256" key="3">
    <source>
        <dbReference type="ARBA" id="ARBA00022829"/>
    </source>
</evidence>
<dbReference type="Gene3D" id="1.10.10.10">
    <property type="entry name" value="Winged helix-like DNA-binding domain superfamily/Winged helix DNA-binding domain"/>
    <property type="match status" value="2"/>
</dbReference>
<keyword evidence="3" id="KW-0159">Chromosome partition</keyword>
<comment type="caution">
    <text evidence="5">The sequence shown here is derived from an EMBL/GenBank/DDBJ whole genome shotgun (WGS) entry which is preliminary data.</text>
</comment>
<accession>A0ABQ1I537</accession>
<keyword evidence="6" id="KW-1185">Reference proteome</keyword>
<reference evidence="6" key="1">
    <citation type="journal article" date="2019" name="Int. J. Syst. Evol. Microbiol.">
        <title>The Global Catalogue of Microorganisms (GCM) 10K type strain sequencing project: providing services to taxonomists for standard genome sequencing and annotation.</title>
        <authorList>
            <consortium name="The Broad Institute Genomics Platform"/>
            <consortium name="The Broad Institute Genome Sequencing Center for Infectious Disease"/>
            <person name="Wu L."/>
            <person name="Ma J."/>
        </authorList>
    </citation>
    <scope>NUCLEOTIDE SEQUENCE [LARGE SCALE GENOMIC DNA]</scope>
    <source>
        <strain evidence="6">CGMCC 1.10131</strain>
    </source>
</reference>
<sequence length="183" mass="20613">MSKPNLVKLVEAALFVAGRPLSVKDLQTTVLAEVGLARTQVNMILDELSQRYQDSAIELAETASGYQFRARQEYAPYLSMLWAEKAPKFSRAMLETLTLIAYRQPITRGEIEAIRGVAVSSHIIGVLKERNWIRSVGHKEIPGRPTLFATTSEFLDYFGLKDLSDLPELDQTLLEKLPQDFQT</sequence>
<evidence type="ECO:0000256" key="2">
    <source>
        <dbReference type="ARBA" id="ARBA00022618"/>
    </source>
</evidence>
<organism evidence="5 6">
    <name type="scientific">Agarivorans gilvus</name>
    <dbReference type="NCBI Taxonomy" id="680279"/>
    <lineage>
        <taxon>Bacteria</taxon>
        <taxon>Pseudomonadati</taxon>
        <taxon>Pseudomonadota</taxon>
        <taxon>Gammaproteobacteria</taxon>
        <taxon>Alteromonadales</taxon>
        <taxon>Alteromonadaceae</taxon>
        <taxon>Agarivorans</taxon>
    </lineage>
</organism>
<dbReference type="InterPro" id="IPR036388">
    <property type="entry name" value="WH-like_DNA-bd_sf"/>
</dbReference>
<keyword evidence="4" id="KW-0131">Cell cycle</keyword>
<evidence type="ECO:0000313" key="6">
    <source>
        <dbReference type="Proteomes" id="UP000651977"/>
    </source>
</evidence>
<evidence type="ECO:0000313" key="5">
    <source>
        <dbReference type="EMBL" id="GGB13920.1"/>
    </source>
</evidence>
<evidence type="ECO:0000256" key="4">
    <source>
        <dbReference type="ARBA" id="ARBA00023306"/>
    </source>
</evidence>
<dbReference type="Pfam" id="PF04079">
    <property type="entry name" value="SMC_ScpB"/>
    <property type="match status" value="1"/>
</dbReference>
<dbReference type="InterPro" id="IPR036390">
    <property type="entry name" value="WH_DNA-bd_sf"/>
</dbReference>
<keyword evidence="2" id="KW-0132">Cell division</keyword>
<dbReference type="PANTHER" id="PTHR34298:SF2">
    <property type="entry name" value="SEGREGATION AND CONDENSATION PROTEIN B"/>
    <property type="match status" value="1"/>
</dbReference>
<name>A0ABQ1I537_9ALTE</name>
<dbReference type="SUPFAM" id="SSF46785">
    <property type="entry name" value="Winged helix' DNA-binding domain"/>
    <property type="match status" value="2"/>
</dbReference>
<proteinExistence type="predicted"/>
<evidence type="ECO:0000256" key="1">
    <source>
        <dbReference type="ARBA" id="ARBA00022490"/>
    </source>
</evidence>
<dbReference type="InterPro" id="IPR005234">
    <property type="entry name" value="ScpB_csome_segregation"/>
</dbReference>
<dbReference type="PANTHER" id="PTHR34298">
    <property type="entry name" value="SEGREGATION AND CONDENSATION PROTEIN B"/>
    <property type="match status" value="1"/>
</dbReference>